<keyword evidence="4" id="KW-1185">Reference proteome</keyword>
<protein>
    <submittedName>
        <fullName evidence="3">Acyltransferase</fullName>
    </submittedName>
</protein>
<feature type="domain" description="Acyltransferase 3" evidence="2">
    <location>
        <begin position="5"/>
        <end position="337"/>
    </location>
</feature>
<dbReference type="Proteomes" id="UP000262802">
    <property type="component" value="Chromosome"/>
</dbReference>
<reference evidence="3 4" key="1">
    <citation type="submission" date="2018-09" db="EMBL/GenBank/DDBJ databases">
        <title>Hymenobacter medium sp. nov., isolated from R2A medium.</title>
        <authorList>
            <person name="Yingchao G."/>
        </authorList>
    </citation>
    <scope>NUCLEOTIDE SEQUENCE [LARGE SCALE GENOMIC DNA]</scope>
    <source>
        <strain evidence="4">sh-6</strain>
    </source>
</reference>
<feature type="transmembrane region" description="Helical" evidence="1">
    <location>
        <begin position="250"/>
        <end position="270"/>
    </location>
</feature>
<keyword evidence="1" id="KW-0472">Membrane</keyword>
<feature type="transmembrane region" description="Helical" evidence="1">
    <location>
        <begin position="40"/>
        <end position="63"/>
    </location>
</feature>
<keyword evidence="3" id="KW-0808">Transferase</keyword>
<feature type="transmembrane region" description="Helical" evidence="1">
    <location>
        <begin position="318"/>
        <end position="341"/>
    </location>
</feature>
<keyword evidence="3" id="KW-0012">Acyltransferase</keyword>
<sequence length="366" mass="42715">MRRVEYLDSVRGLAAFSVMIYHFIGWRWSETLGYKLGSMVFNGSDAVSLFFVLSGLVLSWKYFHPDESVKIDGPHFRQYVLNRVVRLYVPFLAALALYYLYNHRADDLGLLVRQFVTNETHWVEEALLIRGKHDLYLPAWTLEVEMVVSLLVPFLALLLRNSRVMFVSLLLVILATGAFSWAVLHFGLGMLLTYYFRNIEQYDIKKARWYPYRYGIYLLIFALYSVRHITRIYPLGDIPNYWLSLFRLDLFHFTGLAAGAILALVINQPLLQRWLTIRPLLFLGRISYSLYLLHWLFVIFVMDRWDYLASLIGGERRVYWVLLSFVVVGTLIASTVFNILVERPAIRLGKKVADRFAPKPAYQKAV</sequence>
<evidence type="ECO:0000313" key="4">
    <source>
        <dbReference type="Proteomes" id="UP000262802"/>
    </source>
</evidence>
<dbReference type="RefSeq" id="WP_119443552.1">
    <property type="nucleotide sequence ID" value="NZ_CP032317.1"/>
</dbReference>
<feature type="transmembrane region" description="Helical" evidence="1">
    <location>
        <begin position="165"/>
        <end position="193"/>
    </location>
</feature>
<dbReference type="EMBL" id="CP032317">
    <property type="protein sequence ID" value="AYA35964.1"/>
    <property type="molecule type" value="Genomic_DNA"/>
</dbReference>
<dbReference type="AlphaFoldDB" id="A0A3B7QVZ1"/>
<dbReference type="GO" id="GO:0016747">
    <property type="term" value="F:acyltransferase activity, transferring groups other than amino-acyl groups"/>
    <property type="evidence" value="ECO:0007669"/>
    <property type="project" value="InterPro"/>
</dbReference>
<accession>A0A3B7QVZ1</accession>
<dbReference type="PANTHER" id="PTHR23028:SF134">
    <property type="entry name" value="PUTATIVE (AFU_ORTHOLOGUE AFUA_4G08520)-RELATED"/>
    <property type="match status" value="1"/>
</dbReference>
<dbReference type="OrthoDB" id="290051at2"/>
<evidence type="ECO:0000313" key="3">
    <source>
        <dbReference type="EMBL" id="AYA35964.1"/>
    </source>
</evidence>
<proteinExistence type="predicted"/>
<feature type="transmembrane region" description="Helical" evidence="1">
    <location>
        <begin position="135"/>
        <end position="159"/>
    </location>
</feature>
<evidence type="ECO:0000256" key="1">
    <source>
        <dbReference type="SAM" id="Phobius"/>
    </source>
</evidence>
<dbReference type="InterPro" id="IPR002656">
    <property type="entry name" value="Acyl_transf_3_dom"/>
</dbReference>
<dbReference type="KEGG" id="hyh:D3Y59_02180"/>
<evidence type="ECO:0000259" key="2">
    <source>
        <dbReference type="Pfam" id="PF01757"/>
    </source>
</evidence>
<gene>
    <name evidence="3" type="ORF">D3Y59_02180</name>
</gene>
<organism evidence="3 4">
    <name type="scientific">Hymenobacter oligotrophus</name>
    <dbReference type="NCBI Taxonomy" id="2319843"/>
    <lineage>
        <taxon>Bacteria</taxon>
        <taxon>Pseudomonadati</taxon>
        <taxon>Bacteroidota</taxon>
        <taxon>Cytophagia</taxon>
        <taxon>Cytophagales</taxon>
        <taxon>Hymenobacteraceae</taxon>
        <taxon>Hymenobacter</taxon>
    </lineage>
</organism>
<feature type="transmembrane region" description="Helical" evidence="1">
    <location>
        <begin position="282"/>
        <end position="302"/>
    </location>
</feature>
<dbReference type="PANTHER" id="PTHR23028">
    <property type="entry name" value="ACETYLTRANSFERASE"/>
    <property type="match status" value="1"/>
</dbReference>
<dbReference type="InterPro" id="IPR050879">
    <property type="entry name" value="Acyltransferase_3"/>
</dbReference>
<feature type="transmembrane region" description="Helical" evidence="1">
    <location>
        <begin position="83"/>
        <end position="101"/>
    </location>
</feature>
<keyword evidence="1" id="KW-0812">Transmembrane</keyword>
<keyword evidence="1" id="KW-1133">Transmembrane helix</keyword>
<dbReference type="Pfam" id="PF01757">
    <property type="entry name" value="Acyl_transf_3"/>
    <property type="match status" value="1"/>
</dbReference>
<feature type="transmembrane region" description="Helical" evidence="1">
    <location>
        <begin position="12"/>
        <end position="28"/>
    </location>
</feature>
<name>A0A3B7QVZ1_9BACT</name>